<organism evidence="2 3">
    <name type="scientific">Komagataella pastoris</name>
    <name type="common">Yeast</name>
    <name type="synonym">Pichia pastoris</name>
    <dbReference type="NCBI Taxonomy" id="4922"/>
    <lineage>
        <taxon>Eukaryota</taxon>
        <taxon>Fungi</taxon>
        <taxon>Dikarya</taxon>
        <taxon>Ascomycota</taxon>
        <taxon>Saccharomycotina</taxon>
        <taxon>Pichiomycetes</taxon>
        <taxon>Pichiales</taxon>
        <taxon>Pichiaceae</taxon>
        <taxon>Komagataella</taxon>
    </lineage>
</organism>
<gene>
    <name evidence="2" type="ORF">ATY40_BA7502720</name>
</gene>
<reference evidence="2 3" key="1">
    <citation type="submission" date="2016-02" db="EMBL/GenBank/DDBJ databases">
        <title>Comparative genomic and transcriptomic foundation for Pichia pastoris.</title>
        <authorList>
            <person name="Love K.R."/>
            <person name="Shah K.A."/>
            <person name="Whittaker C.A."/>
            <person name="Wu J."/>
            <person name="Bartlett M.C."/>
            <person name="Ma D."/>
            <person name="Leeson R.L."/>
            <person name="Priest M."/>
            <person name="Young S.K."/>
            <person name="Love J.C."/>
        </authorList>
    </citation>
    <scope>NUCLEOTIDE SEQUENCE [LARGE SCALE GENOMIC DNA]</scope>
    <source>
        <strain evidence="2 3">ATCC 28485</strain>
    </source>
</reference>
<feature type="region of interest" description="Disordered" evidence="1">
    <location>
        <begin position="300"/>
        <end position="323"/>
    </location>
</feature>
<dbReference type="AlphaFoldDB" id="A0A1B2JAC1"/>
<dbReference type="Proteomes" id="UP000094565">
    <property type="component" value="Chromosome 2"/>
</dbReference>
<evidence type="ECO:0000256" key="1">
    <source>
        <dbReference type="SAM" id="MobiDB-lite"/>
    </source>
</evidence>
<dbReference type="Gene3D" id="6.10.280.230">
    <property type="match status" value="1"/>
</dbReference>
<keyword evidence="3" id="KW-1185">Reference proteome</keyword>
<accession>A0A1B2JAC1</accession>
<feature type="compositionally biased region" description="Basic and acidic residues" evidence="1">
    <location>
        <begin position="310"/>
        <end position="323"/>
    </location>
</feature>
<sequence length="323" mass="37572">MFTSDGSCGPATALDNLNKRFGQERTLENDQVARFRDQNSTQHRPFRSESSFNTTAGAEFGQFQNTSVQRNYFPSAELIRKNARFGDNWSSDFRQQHENNKWVEDFGAMNLENVRGEQQQGYQTMNPRMNMQAVSSTANAWTQEFNHMQLDKEMEYEMRIRETQKLVNAPARDVFSMVNQNSQQQNQNSTQNQAQLLEQSQYMTNLAFEKQFETVQNEIDGMDMFSDSEQVEQQKELRKDDGSNDIETTKFAEIAQQVFNQMNNVDTTVSQKTEHKFKQSNFLRLMDKVAQREVEINSSGDRFIDQSGNDIRDYLPDPLSDLR</sequence>
<proteinExistence type="predicted"/>
<name>A0A1B2JAC1_PICPA</name>
<protein>
    <submittedName>
        <fullName evidence="2">BA75_02720T0</fullName>
    </submittedName>
</protein>
<dbReference type="OrthoDB" id="5407351at2759"/>
<evidence type="ECO:0000313" key="2">
    <source>
        <dbReference type="EMBL" id="ANZ74973.1"/>
    </source>
</evidence>
<dbReference type="EMBL" id="CP014585">
    <property type="protein sequence ID" value="ANZ74973.1"/>
    <property type="molecule type" value="Genomic_DNA"/>
</dbReference>
<evidence type="ECO:0000313" key="3">
    <source>
        <dbReference type="Proteomes" id="UP000094565"/>
    </source>
</evidence>